<dbReference type="OrthoDB" id="16820at2759"/>
<dbReference type="EMBL" id="KL648229">
    <property type="protein sequence ID" value="KEY71661.1"/>
    <property type="molecule type" value="Genomic_DNA"/>
</dbReference>
<dbReference type="Gene3D" id="3.50.50.60">
    <property type="entry name" value="FAD/NAD(P)-binding domain"/>
    <property type="match status" value="1"/>
</dbReference>
<feature type="domain" description="FAD-binding" evidence="6">
    <location>
        <begin position="11"/>
        <end position="236"/>
    </location>
</feature>
<protein>
    <recommendedName>
        <fullName evidence="6">FAD-binding domain-containing protein</fullName>
    </recommendedName>
</protein>
<evidence type="ECO:0000256" key="5">
    <source>
        <dbReference type="ARBA" id="ARBA00023033"/>
    </source>
</evidence>
<keyword evidence="4" id="KW-0560">Oxidoreductase</keyword>
<keyword evidence="2" id="KW-0285">Flavoprotein</keyword>
<dbReference type="SUPFAM" id="SSF51905">
    <property type="entry name" value="FAD/NAD(P)-binding domain"/>
    <property type="match status" value="1"/>
</dbReference>
<dbReference type="GO" id="GO:0004497">
    <property type="term" value="F:monooxygenase activity"/>
    <property type="evidence" value="ECO:0007669"/>
    <property type="project" value="UniProtKB-KW"/>
</dbReference>
<dbReference type="InterPro" id="IPR002938">
    <property type="entry name" value="FAD-bd"/>
</dbReference>
<dbReference type="PRINTS" id="PR00420">
    <property type="entry name" value="RNGMNOXGNASE"/>
</dbReference>
<accession>A0A084B282</accession>
<dbReference type="Proteomes" id="UP000028045">
    <property type="component" value="Unassembled WGS sequence"/>
</dbReference>
<gene>
    <name evidence="7" type="ORF">S7711_09629</name>
</gene>
<comment type="similarity">
    <text evidence="1">Belongs to the paxM FAD-dependent monooxygenase family.</text>
</comment>
<dbReference type="AlphaFoldDB" id="A0A084B282"/>
<evidence type="ECO:0000313" key="8">
    <source>
        <dbReference type="Proteomes" id="UP000028045"/>
    </source>
</evidence>
<name>A0A084B282_STACB</name>
<reference evidence="7 8" key="1">
    <citation type="journal article" date="2014" name="BMC Genomics">
        <title>Comparative genome sequencing reveals chemotype-specific gene clusters in the toxigenic black mold Stachybotrys.</title>
        <authorList>
            <person name="Semeiks J."/>
            <person name="Borek D."/>
            <person name="Otwinowski Z."/>
            <person name="Grishin N.V."/>
        </authorList>
    </citation>
    <scope>NUCLEOTIDE SEQUENCE [LARGE SCALE GENOMIC DNA]</scope>
    <source>
        <strain evidence="8">CBS 109288 / IBT 7711</strain>
    </source>
</reference>
<proteinExistence type="inferred from homology"/>
<feature type="domain" description="FAD-binding" evidence="6">
    <location>
        <begin position="305"/>
        <end position="367"/>
    </location>
</feature>
<dbReference type="InterPro" id="IPR036188">
    <property type="entry name" value="FAD/NAD-bd_sf"/>
</dbReference>
<evidence type="ECO:0000256" key="3">
    <source>
        <dbReference type="ARBA" id="ARBA00022827"/>
    </source>
</evidence>
<dbReference type="InterPro" id="IPR050493">
    <property type="entry name" value="FAD-dep_Monooxygenase_BioMet"/>
</dbReference>
<dbReference type="PANTHER" id="PTHR13789:SF309">
    <property type="entry name" value="PUTATIVE (AFU_ORTHOLOGUE AFUA_6G14510)-RELATED"/>
    <property type="match status" value="1"/>
</dbReference>
<keyword evidence="5" id="KW-0503">Monooxygenase</keyword>
<sequence length="425" mass="46753">MAKGIKDIRKIVIVGAGPAGLLAALCLRRTHEHITPVLYEIRNAPGQTGGALGIPANGLKLLHKLGLYDDMVAKGALTSSMALHALDGRSLGELDLAAWSKKHTGFGYLRILRTDIMKVLLTAAEQARIPVHYGKAPTSIQEKDEQVIIKFPDGTSDTADFLLGCDGIHSAVRSLYVDPDTTPEYTGISNMFSVVPSAHLTHFCGVPNSLHATITPDGLFALSPTSPTSDVLYWFFSREVPLPEGGNARHGWEAQGKKEVESCKGNLLQLFEGEKSEWVDMLRETIDRTELIRFYPIYKLPTGGSWFKGRCLVIGDAAHAMPPHASQGISMALEDAFLFSKLLQSEAPVIEEAMVAYVKKRTIRTEEILRTAERNGGVRRKKAPWRTRADEAAISCMLWVYRVAGLDRLGYGQKFATYDVEAEEF</sequence>
<evidence type="ECO:0000313" key="7">
    <source>
        <dbReference type="EMBL" id="KEY71661.1"/>
    </source>
</evidence>
<dbReference type="PANTHER" id="PTHR13789">
    <property type="entry name" value="MONOOXYGENASE"/>
    <property type="match status" value="1"/>
</dbReference>
<organism evidence="7 8">
    <name type="scientific">Stachybotrys chartarum (strain CBS 109288 / IBT 7711)</name>
    <name type="common">Toxic black mold</name>
    <name type="synonym">Stilbospora chartarum</name>
    <dbReference type="NCBI Taxonomy" id="1280523"/>
    <lineage>
        <taxon>Eukaryota</taxon>
        <taxon>Fungi</taxon>
        <taxon>Dikarya</taxon>
        <taxon>Ascomycota</taxon>
        <taxon>Pezizomycotina</taxon>
        <taxon>Sordariomycetes</taxon>
        <taxon>Hypocreomycetidae</taxon>
        <taxon>Hypocreales</taxon>
        <taxon>Stachybotryaceae</taxon>
        <taxon>Stachybotrys</taxon>
    </lineage>
</organism>
<evidence type="ECO:0000259" key="6">
    <source>
        <dbReference type="Pfam" id="PF01494"/>
    </source>
</evidence>
<keyword evidence="3" id="KW-0274">FAD</keyword>
<dbReference type="HOGENOM" id="CLU_009665_19_5_1"/>
<evidence type="ECO:0000256" key="1">
    <source>
        <dbReference type="ARBA" id="ARBA00007992"/>
    </source>
</evidence>
<evidence type="ECO:0000256" key="2">
    <source>
        <dbReference type="ARBA" id="ARBA00022630"/>
    </source>
</evidence>
<dbReference type="Pfam" id="PF01494">
    <property type="entry name" value="FAD_binding_3"/>
    <property type="match status" value="2"/>
</dbReference>
<dbReference type="GO" id="GO:0071949">
    <property type="term" value="F:FAD binding"/>
    <property type="evidence" value="ECO:0007669"/>
    <property type="project" value="InterPro"/>
</dbReference>
<keyword evidence="8" id="KW-1185">Reference proteome</keyword>
<evidence type="ECO:0000256" key="4">
    <source>
        <dbReference type="ARBA" id="ARBA00023002"/>
    </source>
</evidence>